<dbReference type="EMBL" id="JAVDYC010000001">
    <property type="protein sequence ID" value="MDR7320776.1"/>
    <property type="molecule type" value="Genomic_DNA"/>
</dbReference>
<evidence type="ECO:0000259" key="1">
    <source>
        <dbReference type="Pfam" id="PF08924"/>
    </source>
</evidence>
<dbReference type="Gene3D" id="3.20.20.80">
    <property type="entry name" value="Glycosidases"/>
    <property type="match status" value="1"/>
</dbReference>
<evidence type="ECO:0000313" key="2">
    <source>
        <dbReference type="EMBL" id="MDR7320776.1"/>
    </source>
</evidence>
<sequence>MTVVANGVDFSGARPSVDTLKKNGKSFVIRYLAPSNPDTAWKLLTKAEVQEYHSGGIHIVSNFEWYGNRALEGHAAGVEDAKVAAAQHLEVGGPANRPIYFSVDTETSGESVSDYFTGVAGVIGHERTGVYGSYDVVKYLLDHKLVAWAWQTYAWSNGQYDQRCQLAQDKDGVTMDGNAVDLDTAHASDYGQW</sequence>
<gene>
    <name evidence="2" type="ORF">J2S44_001026</name>
</gene>
<accession>A0AAE3ZK98</accession>
<reference evidence="2 3" key="1">
    <citation type="submission" date="2023-07" db="EMBL/GenBank/DDBJ databases">
        <title>Sequencing the genomes of 1000 actinobacteria strains.</title>
        <authorList>
            <person name="Klenk H.-P."/>
        </authorList>
    </citation>
    <scope>NUCLEOTIDE SEQUENCE [LARGE SCALE GENOMIC DNA]</scope>
    <source>
        <strain evidence="2 3">DSM 44711</strain>
    </source>
</reference>
<protein>
    <recommendedName>
        <fullName evidence="1">Rv2525c-like glycoside hydrolase-like domain-containing protein</fullName>
    </recommendedName>
</protein>
<dbReference type="AlphaFoldDB" id="A0AAE3ZK98"/>
<keyword evidence="3" id="KW-1185">Reference proteome</keyword>
<dbReference type="Pfam" id="PF08924">
    <property type="entry name" value="Rv2525c_GlyHyd-like"/>
    <property type="match status" value="1"/>
</dbReference>
<proteinExistence type="predicted"/>
<feature type="domain" description="Rv2525c-like glycoside hydrolase-like" evidence="1">
    <location>
        <begin position="19"/>
        <end position="166"/>
    </location>
</feature>
<dbReference type="InterPro" id="IPR017853">
    <property type="entry name" value="GH"/>
</dbReference>
<organism evidence="2 3">
    <name type="scientific">Catenuloplanes niger</name>
    <dbReference type="NCBI Taxonomy" id="587534"/>
    <lineage>
        <taxon>Bacteria</taxon>
        <taxon>Bacillati</taxon>
        <taxon>Actinomycetota</taxon>
        <taxon>Actinomycetes</taxon>
        <taxon>Micromonosporales</taxon>
        <taxon>Micromonosporaceae</taxon>
        <taxon>Catenuloplanes</taxon>
    </lineage>
</organism>
<comment type="caution">
    <text evidence="2">The sequence shown here is derived from an EMBL/GenBank/DDBJ whole genome shotgun (WGS) entry which is preliminary data.</text>
</comment>
<name>A0AAE3ZK98_9ACTN</name>
<dbReference type="InterPro" id="IPR015020">
    <property type="entry name" value="Rv2525c-like_Glyco_Hydro-like"/>
</dbReference>
<evidence type="ECO:0000313" key="3">
    <source>
        <dbReference type="Proteomes" id="UP001183629"/>
    </source>
</evidence>
<dbReference type="RefSeq" id="WP_310409423.1">
    <property type="nucleotide sequence ID" value="NZ_JAVDYC010000001.1"/>
</dbReference>
<dbReference type="SUPFAM" id="SSF51445">
    <property type="entry name" value="(Trans)glycosidases"/>
    <property type="match status" value="1"/>
</dbReference>
<dbReference type="Proteomes" id="UP001183629">
    <property type="component" value="Unassembled WGS sequence"/>
</dbReference>